<dbReference type="Gene3D" id="1.10.10.10">
    <property type="entry name" value="Winged helix-like DNA-binding domain superfamily/Winged helix DNA-binding domain"/>
    <property type="match status" value="1"/>
</dbReference>
<dbReference type="AlphaFoldDB" id="A0A3N3E4S2"/>
<dbReference type="RefSeq" id="WP_123780716.1">
    <property type="nucleotide sequence ID" value="NZ_RKIK01000006.1"/>
</dbReference>
<proteinExistence type="predicted"/>
<protein>
    <submittedName>
        <fullName evidence="2">LuxR family transcriptional regulator</fullName>
    </submittedName>
</protein>
<comment type="caution">
    <text evidence="2">The sequence shown here is derived from an EMBL/GenBank/DDBJ whole genome shotgun (WGS) entry which is preliminary data.</text>
</comment>
<sequence length="373" mass="42396">MVRKTTKILGLIDTIYEGACDPNQWPNIALTIQKSIGGHSVNLALEDKTNPHFKYIYTNGVAAADVQYYEQNVIGKDTIVEQLEGITPGETFLSQDIWDENALHQQYPYEEFYEPLGYSRFDACVFYNDGNRRGWLSVARSFKDSQFSEEDNQLMKIVAPHLKRAFMINVNLAEAHAHNQMCLDALERLTSGVIFFNVSGQFVHCNKRAEKYLRRVDNMKQNFRIKLPDHKANAKLHTVMAEVLFSDTLPQSGIVPFCDGGTPMIAICLPWRVNEQSFSWLNSTTTCVVFILSTANSLPSVEQLKAMFELSKAESLVLREVMNGRSSRQIADNLALSEATIRFHIKNLLKRFRAHSQIEMLSKCFKALMCSFG</sequence>
<dbReference type="Pfam" id="PF00196">
    <property type="entry name" value="GerE"/>
    <property type="match status" value="1"/>
</dbReference>
<evidence type="ECO:0000313" key="2">
    <source>
        <dbReference type="EMBL" id="ROV61727.1"/>
    </source>
</evidence>
<dbReference type="GO" id="GO:0003677">
    <property type="term" value="F:DNA binding"/>
    <property type="evidence" value="ECO:0007669"/>
    <property type="project" value="InterPro"/>
</dbReference>
<organism evidence="2 3">
    <name type="scientific">Vibrio ponticus</name>
    <dbReference type="NCBI Taxonomy" id="265668"/>
    <lineage>
        <taxon>Bacteria</taxon>
        <taxon>Pseudomonadati</taxon>
        <taxon>Pseudomonadota</taxon>
        <taxon>Gammaproteobacteria</taxon>
        <taxon>Vibrionales</taxon>
        <taxon>Vibrionaceae</taxon>
        <taxon>Vibrio</taxon>
    </lineage>
</organism>
<dbReference type="SMART" id="SM00421">
    <property type="entry name" value="HTH_LUXR"/>
    <property type="match status" value="1"/>
</dbReference>
<dbReference type="GO" id="GO:0006355">
    <property type="term" value="P:regulation of DNA-templated transcription"/>
    <property type="evidence" value="ECO:0007669"/>
    <property type="project" value="InterPro"/>
</dbReference>
<name>A0A3N3E4S2_9VIBR</name>
<dbReference type="PROSITE" id="PS50043">
    <property type="entry name" value="HTH_LUXR_2"/>
    <property type="match status" value="1"/>
</dbReference>
<evidence type="ECO:0000259" key="1">
    <source>
        <dbReference type="PROSITE" id="PS50043"/>
    </source>
</evidence>
<feature type="domain" description="HTH luxR-type" evidence="1">
    <location>
        <begin position="303"/>
        <end position="368"/>
    </location>
</feature>
<reference evidence="2 3" key="1">
    <citation type="submission" date="2018-11" db="EMBL/GenBank/DDBJ databases">
        <title>Vibrio ponticus strain CAIM 1751 pathogenic for the snapper Lutjanus guttatus.</title>
        <authorList>
            <person name="Soto-Rodriguez S."/>
            <person name="Lozano-Olvera R."/>
            <person name="Gomez-Gil B."/>
        </authorList>
    </citation>
    <scope>NUCLEOTIDE SEQUENCE [LARGE SCALE GENOMIC DNA]</scope>
    <source>
        <strain evidence="2 3">CAIM 1751</strain>
    </source>
</reference>
<dbReference type="Proteomes" id="UP000278792">
    <property type="component" value="Unassembled WGS sequence"/>
</dbReference>
<dbReference type="PROSITE" id="PS00622">
    <property type="entry name" value="HTH_LUXR_1"/>
    <property type="match status" value="1"/>
</dbReference>
<accession>A0A3N3E4S2</accession>
<evidence type="ECO:0000313" key="3">
    <source>
        <dbReference type="Proteomes" id="UP000278792"/>
    </source>
</evidence>
<dbReference type="InterPro" id="IPR000792">
    <property type="entry name" value="Tscrpt_reg_LuxR_C"/>
</dbReference>
<dbReference type="EMBL" id="RKIK01000006">
    <property type="protein sequence ID" value="ROV61727.1"/>
    <property type="molecule type" value="Genomic_DNA"/>
</dbReference>
<dbReference type="InterPro" id="IPR016032">
    <property type="entry name" value="Sig_transdc_resp-reg_C-effctor"/>
</dbReference>
<gene>
    <name evidence="2" type="ORF">EGH82_03965</name>
</gene>
<dbReference type="SUPFAM" id="SSF46894">
    <property type="entry name" value="C-terminal effector domain of the bipartite response regulators"/>
    <property type="match status" value="1"/>
</dbReference>
<dbReference type="CDD" id="cd06170">
    <property type="entry name" value="LuxR_C_like"/>
    <property type="match status" value="1"/>
</dbReference>
<dbReference type="PRINTS" id="PR00038">
    <property type="entry name" value="HTHLUXR"/>
</dbReference>
<dbReference type="InterPro" id="IPR036388">
    <property type="entry name" value="WH-like_DNA-bd_sf"/>
</dbReference>